<dbReference type="KEGG" id="glz:GLAREA_00885"/>
<gene>
    <name evidence="3" type="ORF">GLAREA_00885</name>
</gene>
<name>S3CVR1_GLAL2</name>
<feature type="region of interest" description="Disordered" evidence="1">
    <location>
        <begin position="101"/>
        <end position="120"/>
    </location>
</feature>
<feature type="compositionally biased region" description="Basic and acidic residues" evidence="1">
    <location>
        <begin position="257"/>
        <end position="268"/>
    </location>
</feature>
<dbReference type="OMA" id="VVANFHN"/>
<dbReference type="InterPro" id="IPR012677">
    <property type="entry name" value="Nucleotide-bd_a/b_plait_sf"/>
</dbReference>
<dbReference type="InterPro" id="IPR000504">
    <property type="entry name" value="RRM_dom"/>
</dbReference>
<organism evidence="3 4">
    <name type="scientific">Glarea lozoyensis (strain ATCC 20868 / MF5171)</name>
    <dbReference type="NCBI Taxonomy" id="1116229"/>
    <lineage>
        <taxon>Eukaryota</taxon>
        <taxon>Fungi</taxon>
        <taxon>Dikarya</taxon>
        <taxon>Ascomycota</taxon>
        <taxon>Pezizomycotina</taxon>
        <taxon>Leotiomycetes</taxon>
        <taxon>Helotiales</taxon>
        <taxon>Helotiaceae</taxon>
        <taxon>Glarea</taxon>
    </lineage>
</organism>
<reference evidence="3 4" key="1">
    <citation type="journal article" date="2013" name="BMC Genomics">
        <title>Genomics-driven discovery of the pneumocandin biosynthetic gene cluster in the fungus Glarea lozoyensis.</title>
        <authorList>
            <person name="Chen L."/>
            <person name="Yue Q."/>
            <person name="Zhang X."/>
            <person name="Xiang M."/>
            <person name="Wang C."/>
            <person name="Li S."/>
            <person name="Che Y."/>
            <person name="Ortiz-Lopez F.J."/>
            <person name="Bills G.F."/>
            <person name="Liu X."/>
            <person name="An Z."/>
        </authorList>
    </citation>
    <scope>NUCLEOTIDE SEQUENCE [LARGE SCALE GENOMIC DNA]</scope>
    <source>
        <strain evidence="4">ATCC 20868 / MF5171</strain>
    </source>
</reference>
<proteinExistence type="predicted"/>
<feature type="compositionally biased region" description="Gly residues" evidence="1">
    <location>
        <begin position="43"/>
        <end position="55"/>
    </location>
</feature>
<evidence type="ECO:0000313" key="3">
    <source>
        <dbReference type="EMBL" id="EPE29725.1"/>
    </source>
</evidence>
<dbReference type="GO" id="GO:0003723">
    <property type="term" value="F:RNA binding"/>
    <property type="evidence" value="ECO:0007669"/>
    <property type="project" value="InterPro"/>
</dbReference>
<dbReference type="InterPro" id="IPR035979">
    <property type="entry name" value="RBD_domain_sf"/>
</dbReference>
<dbReference type="GeneID" id="19459943"/>
<dbReference type="Pfam" id="PF00076">
    <property type="entry name" value="RRM_1"/>
    <property type="match status" value="1"/>
</dbReference>
<feature type="compositionally biased region" description="Basic and acidic residues" evidence="1">
    <location>
        <begin position="340"/>
        <end position="355"/>
    </location>
</feature>
<evidence type="ECO:0000313" key="4">
    <source>
        <dbReference type="Proteomes" id="UP000016922"/>
    </source>
</evidence>
<sequence length="355" mass="38012">MAPTKKGKDAVDLNAMLTKDRQRRKNEALVAEVFNKGRRSSAPGGGISNRRGGGVPSMASRVGVQKKPAMATFGPRPQKQVATGRVDRPAGNVDAEWTHDLHSLNNPQGASAPRAPKAPRGIRSDRLHTALHGSASSPALNSQFNIIGSSKPGISIRGVAGPYIVVAKNLAPGTTVEDIESAMVPIGGVVLACTLIAERPKVIAEIEFETKEGADNVVETLHNQSADGNILSVYHKVGAPASKAARSTPVTPQGPRADARNNRSEDNRSVYSAPQRYPTKDAPAERRRDDREDVMDGSYGFQGSDRMDTDDRNGDRYSDSRPRGGLYSDDMVGNRGRGGGSRERGRGNEGRGYRR</sequence>
<feature type="region of interest" description="Disordered" evidence="1">
    <location>
        <begin position="34"/>
        <end position="62"/>
    </location>
</feature>
<evidence type="ECO:0000256" key="1">
    <source>
        <dbReference type="SAM" id="MobiDB-lite"/>
    </source>
</evidence>
<feature type="compositionally biased region" description="Basic and acidic residues" evidence="1">
    <location>
        <begin position="278"/>
        <end position="291"/>
    </location>
</feature>
<feature type="domain" description="RRM" evidence="2">
    <location>
        <begin position="164"/>
        <end position="234"/>
    </location>
</feature>
<keyword evidence="4" id="KW-1185">Reference proteome</keyword>
<dbReference type="STRING" id="1116229.S3CVR1"/>
<dbReference type="eggNOG" id="ENOG502SBWH">
    <property type="taxonomic scope" value="Eukaryota"/>
</dbReference>
<dbReference type="CDD" id="cd00590">
    <property type="entry name" value="RRM_SF"/>
    <property type="match status" value="1"/>
</dbReference>
<feature type="compositionally biased region" description="Basic and acidic residues" evidence="1">
    <location>
        <begin position="305"/>
        <end position="322"/>
    </location>
</feature>
<dbReference type="SUPFAM" id="SSF54928">
    <property type="entry name" value="RNA-binding domain, RBD"/>
    <property type="match status" value="1"/>
</dbReference>
<dbReference type="SMART" id="SM00360">
    <property type="entry name" value="RRM"/>
    <property type="match status" value="1"/>
</dbReference>
<accession>S3CVR1</accession>
<dbReference type="AlphaFoldDB" id="S3CVR1"/>
<dbReference type="RefSeq" id="XP_008083834.1">
    <property type="nucleotide sequence ID" value="XM_008085643.1"/>
</dbReference>
<dbReference type="EMBL" id="KE145367">
    <property type="protein sequence ID" value="EPE29725.1"/>
    <property type="molecule type" value="Genomic_DNA"/>
</dbReference>
<evidence type="ECO:0000259" key="2">
    <source>
        <dbReference type="SMART" id="SM00360"/>
    </source>
</evidence>
<dbReference type="OrthoDB" id="5374349at2759"/>
<protein>
    <submittedName>
        <fullName evidence="3">RNA-binding, RBD</fullName>
    </submittedName>
</protein>
<feature type="region of interest" description="Disordered" evidence="1">
    <location>
        <begin position="241"/>
        <end position="355"/>
    </location>
</feature>
<dbReference type="Proteomes" id="UP000016922">
    <property type="component" value="Unassembled WGS sequence"/>
</dbReference>
<dbReference type="Gene3D" id="3.30.70.330">
    <property type="match status" value="1"/>
</dbReference>
<dbReference type="HOGENOM" id="CLU_058466_1_0_1"/>